<reference evidence="2 3" key="1">
    <citation type="submission" date="2013-02" db="EMBL/GenBank/DDBJ databases">
        <title>The Genome Annotation of Plasmodium falciparum Vietnam Oak-Knoll (FVO).</title>
        <authorList>
            <consortium name="The Broad Institute Genome Sequencing Platform"/>
            <consortium name="The Broad Institute Genome Sequencing Center for Infectious Disease"/>
            <person name="Neafsey D."/>
            <person name="Hoffman S."/>
            <person name="Volkman S."/>
            <person name="Rosenthal P."/>
            <person name="Walker B."/>
            <person name="Young S.K."/>
            <person name="Zeng Q."/>
            <person name="Gargeya S."/>
            <person name="Fitzgerald M."/>
            <person name="Haas B."/>
            <person name="Abouelleil A."/>
            <person name="Allen A.W."/>
            <person name="Alvarado L."/>
            <person name="Arachchi H.M."/>
            <person name="Berlin A.M."/>
            <person name="Chapman S.B."/>
            <person name="Gainer-Dewar J."/>
            <person name="Goldberg J."/>
            <person name="Griggs A."/>
            <person name="Gujja S."/>
            <person name="Hansen M."/>
            <person name="Howarth C."/>
            <person name="Imamovic A."/>
            <person name="Ireland A."/>
            <person name="Larimer J."/>
            <person name="McCowan C."/>
            <person name="Murphy C."/>
            <person name="Pearson M."/>
            <person name="Poon T.W."/>
            <person name="Priest M."/>
            <person name="Roberts A."/>
            <person name="Saif S."/>
            <person name="Shea T."/>
            <person name="Sisk P."/>
            <person name="Sykes S."/>
            <person name="Wortman J."/>
            <person name="Nusbaum C."/>
            <person name="Birren B."/>
        </authorList>
    </citation>
    <scope>NUCLEOTIDE SEQUENCE [LARGE SCALE GENOMIC DNA]</scope>
    <source>
        <strain evidence="3">Vietnam Oak-Knoll (FVO)</strain>
    </source>
</reference>
<proteinExistence type="predicted"/>
<keyword evidence="1" id="KW-0812">Transmembrane</keyword>
<keyword evidence="1" id="KW-1133">Transmembrane helix</keyword>
<evidence type="ECO:0000313" key="3">
    <source>
        <dbReference type="Proteomes" id="UP000030690"/>
    </source>
</evidence>
<dbReference type="AlphaFoldDB" id="A0A024V7P4"/>
<feature type="transmembrane region" description="Helical" evidence="1">
    <location>
        <begin position="412"/>
        <end position="429"/>
    </location>
</feature>
<accession>A0A024V7P4</accession>
<reference evidence="2 3" key="2">
    <citation type="submission" date="2013-02" db="EMBL/GenBank/DDBJ databases">
        <title>The Genome Sequence of Plasmodium falciparum Vietnam Oak-Knoll (FVO).</title>
        <authorList>
            <consortium name="The Broad Institute Genome Sequencing Platform"/>
            <consortium name="The Broad Institute Genome Sequencing Center for Infectious Disease"/>
            <person name="Neafsey D."/>
            <person name="Cheeseman I."/>
            <person name="Volkman S."/>
            <person name="Adams J."/>
            <person name="Walker B."/>
            <person name="Young S.K."/>
            <person name="Zeng Q."/>
            <person name="Gargeya S."/>
            <person name="Fitzgerald M."/>
            <person name="Haas B."/>
            <person name="Abouelleil A."/>
            <person name="Alvarado L."/>
            <person name="Arachchi H.M."/>
            <person name="Berlin A.M."/>
            <person name="Chapman S.B."/>
            <person name="Dewar J."/>
            <person name="Goldberg J."/>
            <person name="Griggs A."/>
            <person name="Gujja S."/>
            <person name="Hansen M."/>
            <person name="Howarth C."/>
            <person name="Imamovic A."/>
            <person name="Larimer J."/>
            <person name="McCowan C."/>
            <person name="Murphy C."/>
            <person name="Neiman D."/>
            <person name="Pearson M."/>
            <person name="Priest M."/>
            <person name="Roberts A."/>
            <person name="Saif S."/>
            <person name="Shea T."/>
            <person name="Sisk P."/>
            <person name="Sykes S."/>
            <person name="Wortman J."/>
            <person name="Nusbaum C."/>
            <person name="Birren B."/>
        </authorList>
    </citation>
    <scope>NUCLEOTIDE SEQUENCE [LARGE SCALE GENOMIC DNA]</scope>
    <source>
        <strain evidence="3">Vietnam Oak-Knoll (FVO)</strain>
    </source>
</reference>
<name>A0A024V7P4_PLAFA</name>
<dbReference type="OrthoDB" id="382013at2759"/>
<evidence type="ECO:0000313" key="2">
    <source>
        <dbReference type="EMBL" id="ETW18185.1"/>
    </source>
</evidence>
<dbReference type="Proteomes" id="UP000030690">
    <property type="component" value="Unassembled WGS sequence"/>
</dbReference>
<keyword evidence="1" id="KW-0472">Membrane</keyword>
<sequence length="430" mass="49982">MSSVLRTILIASFFYYFSIYKISPWAIIKNVDFQITYDELSRNLYIHSSGKGKCTSHNYYINDKCKIINTSKKTNENNKAQCLYNQKCLTIAKYIFQHTGIEAVTEDIFLQPFVINNKLNILQKEKCNREVYINDKIKCLCCINDVVKNIQGDENEKIKENVTYQYNKCKCLLNYQDIYGDSNFFNKCENFECNNGLCTIQANGQPFCSCFENYYFEKKSNTCKKHEQNVENIHHINSNRDIIENTENDTRTIVSIKNNPPNYNNSHNYNNANNIIHNIEDLEEHNKSSNITTNGNTIISQRNYNSCPLNQIKNKKGICETIINYEETVCLRIDCSISTNEFQCFCTNVNGEHIKTDTFDVSYINICTLNNINCNNGICNNILIKDELGCICDENYIYDYDLKVCLSYNTNTFLSLFILCMLYAIIFLIL</sequence>
<evidence type="ECO:0000256" key="1">
    <source>
        <dbReference type="SAM" id="Phobius"/>
    </source>
</evidence>
<gene>
    <name evidence="2" type="ORF">PFFVO_02701</name>
</gene>
<dbReference type="EMBL" id="KI925079">
    <property type="protein sequence ID" value="ETW18185.1"/>
    <property type="molecule type" value="Genomic_DNA"/>
</dbReference>
<protein>
    <submittedName>
        <fullName evidence="2">Uncharacterized protein</fullName>
    </submittedName>
</protein>
<organism evidence="2 3">
    <name type="scientific">Plasmodium falciparum Vietnam Oak-Knoll</name>
    <name type="common">FVO</name>
    <dbReference type="NCBI Taxonomy" id="1036723"/>
    <lineage>
        <taxon>Eukaryota</taxon>
        <taxon>Sar</taxon>
        <taxon>Alveolata</taxon>
        <taxon>Apicomplexa</taxon>
        <taxon>Aconoidasida</taxon>
        <taxon>Haemosporida</taxon>
        <taxon>Plasmodiidae</taxon>
        <taxon>Plasmodium</taxon>
        <taxon>Plasmodium (Laverania)</taxon>
    </lineage>
</organism>